<accession>M5AMW7</accession>
<proteinExistence type="predicted"/>
<reference evidence="1" key="2">
    <citation type="journal article" date="2013" name="Microbes Environ.">
        <title>Commonalities and Differences among Symbiosis Islands of Three Mesorhizobium loti Strains.</title>
        <authorList>
            <person name="Kasai-Maita H."/>
            <person name="Hirakawa H."/>
            <person name="Nakamura Y."/>
            <person name="Kaneko T."/>
            <person name="Miki K."/>
            <person name="Maruya J."/>
            <person name="Okazaki S."/>
            <person name="Tabata S."/>
            <person name="Saeki K."/>
            <person name="Sato S."/>
        </authorList>
    </citation>
    <scope>NUCLEOTIDE SEQUENCE</scope>
    <source>
        <strain evidence="1">NZP2037</strain>
    </source>
</reference>
<name>M5AMW7_RHILI</name>
<reference evidence="1" key="1">
    <citation type="submission" date="2012-10" db="EMBL/GenBank/DDBJ databases">
        <authorList>
            <person name="Maita H."/>
            <person name="Sato S."/>
        </authorList>
    </citation>
    <scope>NUCLEOTIDE SEQUENCE</scope>
    <source>
        <strain evidence="1">NZP2037</strain>
    </source>
</reference>
<protein>
    <submittedName>
        <fullName evidence="1">Uncharacterized protein</fullName>
    </submittedName>
</protein>
<dbReference type="EMBL" id="AP012557">
    <property type="protein sequence ID" value="BAN09870.1"/>
    <property type="molecule type" value="Genomic_DNA"/>
</dbReference>
<organism evidence="1">
    <name type="scientific">Rhizobium loti</name>
    <name type="common">Mesorhizobium loti</name>
    <dbReference type="NCBI Taxonomy" id="381"/>
    <lineage>
        <taxon>Bacteria</taxon>
        <taxon>Pseudomonadati</taxon>
        <taxon>Pseudomonadota</taxon>
        <taxon>Alphaproteobacteria</taxon>
        <taxon>Hyphomicrobiales</taxon>
        <taxon>Phyllobacteriaceae</taxon>
        <taxon>Mesorhizobium</taxon>
    </lineage>
</organism>
<sequence length="183" mass="19971">MRCTGQTTKLKLISVFPPTGGNAAPSNFVRWTKAGTSPRARRRKCGSALGCRVAAALVVRRLQGSGPARQQGQGDHRVARKSRARGALPLRAQFHHRSGGACTRPPGGGESPRRFRQAVAGVSGRQGTGTHVQLTWQVTVLRPILKLLAPLLRPAFAWNHRWTRPCGEAGLRRYLIEKKSRST</sequence>
<evidence type="ECO:0000313" key="1">
    <source>
        <dbReference type="EMBL" id="BAN09870.1"/>
    </source>
</evidence>
<dbReference type="AlphaFoldDB" id="M5AMW7"/>